<keyword evidence="2" id="KW-0677">Repeat</keyword>
<name>A0A1D1V212_RAMVA</name>
<dbReference type="PROSITE" id="PS00028">
    <property type="entry name" value="ZINC_FINGER_C2H2_1"/>
    <property type="match status" value="2"/>
</dbReference>
<keyword evidence="4" id="KW-0862">Zinc</keyword>
<reference evidence="8 9" key="1">
    <citation type="journal article" date="2016" name="Nat. Commun.">
        <title>Extremotolerant tardigrade genome and improved radiotolerance of human cultured cells by tardigrade-unique protein.</title>
        <authorList>
            <person name="Hashimoto T."/>
            <person name="Horikawa D.D."/>
            <person name="Saito Y."/>
            <person name="Kuwahara H."/>
            <person name="Kozuka-Hata H."/>
            <person name="Shin-I T."/>
            <person name="Minakuchi Y."/>
            <person name="Ohishi K."/>
            <person name="Motoyama A."/>
            <person name="Aizu T."/>
            <person name="Enomoto A."/>
            <person name="Kondo K."/>
            <person name="Tanaka S."/>
            <person name="Hara Y."/>
            <person name="Koshikawa S."/>
            <person name="Sagara H."/>
            <person name="Miura T."/>
            <person name="Yokobori S."/>
            <person name="Miyagawa K."/>
            <person name="Suzuki Y."/>
            <person name="Kubo T."/>
            <person name="Oyama M."/>
            <person name="Kohara Y."/>
            <person name="Fujiyama A."/>
            <person name="Arakawa K."/>
            <person name="Katayama T."/>
            <person name="Toyoda A."/>
            <person name="Kunieda T."/>
        </authorList>
    </citation>
    <scope>NUCLEOTIDE SEQUENCE [LARGE SCALE GENOMIC DNA]</scope>
    <source>
        <strain evidence="8 9">YOKOZUNA-1</strain>
    </source>
</reference>
<evidence type="ECO:0000313" key="8">
    <source>
        <dbReference type="EMBL" id="GAU92763.1"/>
    </source>
</evidence>
<dbReference type="SUPFAM" id="SSF57667">
    <property type="entry name" value="beta-beta-alpha zinc fingers"/>
    <property type="match status" value="1"/>
</dbReference>
<protein>
    <recommendedName>
        <fullName evidence="7">C2H2-type domain-containing protein</fullName>
    </recommendedName>
</protein>
<dbReference type="PANTHER" id="PTHR24379:SF121">
    <property type="entry name" value="C2H2-TYPE DOMAIN-CONTAINING PROTEIN"/>
    <property type="match status" value="1"/>
</dbReference>
<proteinExistence type="predicted"/>
<gene>
    <name evidence="8" type="primary">RvY_04805</name>
    <name evidence="8" type="synonym">RvY_04805.1</name>
    <name evidence="8" type="ORF">RvY_04805-1</name>
</gene>
<feature type="domain" description="C2H2-type" evidence="7">
    <location>
        <begin position="54"/>
        <end position="82"/>
    </location>
</feature>
<evidence type="ECO:0000256" key="1">
    <source>
        <dbReference type="ARBA" id="ARBA00022723"/>
    </source>
</evidence>
<dbReference type="EMBL" id="BDGG01000002">
    <property type="protein sequence ID" value="GAU92763.1"/>
    <property type="molecule type" value="Genomic_DNA"/>
</dbReference>
<dbReference type="Proteomes" id="UP000186922">
    <property type="component" value="Unassembled WGS sequence"/>
</dbReference>
<feature type="region of interest" description="Disordered" evidence="6">
    <location>
        <begin position="1"/>
        <end position="26"/>
    </location>
</feature>
<evidence type="ECO:0000256" key="2">
    <source>
        <dbReference type="ARBA" id="ARBA00022737"/>
    </source>
</evidence>
<organism evidence="8 9">
    <name type="scientific">Ramazzottius varieornatus</name>
    <name type="common">Water bear</name>
    <name type="synonym">Tardigrade</name>
    <dbReference type="NCBI Taxonomy" id="947166"/>
    <lineage>
        <taxon>Eukaryota</taxon>
        <taxon>Metazoa</taxon>
        <taxon>Ecdysozoa</taxon>
        <taxon>Tardigrada</taxon>
        <taxon>Eutardigrada</taxon>
        <taxon>Parachela</taxon>
        <taxon>Hypsibioidea</taxon>
        <taxon>Ramazzottiidae</taxon>
        <taxon>Ramazzottius</taxon>
    </lineage>
</organism>
<evidence type="ECO:0000256" key="4">
    <source>
        <dbReference type="ARBA" id="ARBA00022833"/>
    </source>
</evidence>
<evidence type="ECO:0000256" key="5">
    <source>
        <dbReference type="PROSITE-ProRule" id="PRU00042"/>
    </source>
</evidence>
<keyword evidence="3 5" id="KW-0863">Zinc-finger</keyword>
<evidence type="ECO:0000259" key="7">
    <source>
        <dbReference type="PROSITE" id="PS50157"/>
    </source>
</evidence>
<keyword evidence="1" id="KW-0479">Metal-binding</keyword>
<dbReference type="AlphaFoldDB" id="A0A1D1V212"/>
<keyword evidence="9" id="KW-1185">Reference proteome</keyword>
<dbReference type="GO" id="GO:0008270">
    <property type="term" value="F:zinc ion binding"/>
    <property type="evidence" value="ECO:0007669"/>
    <property type="project" value="UniProtKB-KW"/>
</dbReference>
<dbReference type="InterPro" id="IPR036236">
    <property type="entry name" value="Znf_C2H2_sf"/>
</dbReference>
<evidence type="ECO:0000256" key="6">
    <source>
        <dbReference type="SAM" id="MobiDB-lite"/>
    </source>
</evidence>
<feature type="compositionally biased region" description="Basic and acidic residues" evidence="6">
    <location>
        <begin position="8"/>
        <end position="26"/>
    </location>
</feature>
<sequence>MAIHATKHGAEMAEELKEPGPKSCPGRETKFADTATLVTHAAEHERQCNRYTYISCDECGKKLRSDKYPKIHTRRLHSGDVVKDFACKECPKKFFTLVGLRSHENFGTGFSCGSRCMESFGGALALNVHSEVHRIDGKCSLSYLLPSAVTSVGASSSERCNLPEHKNRLHHPDRQHQMKDRSEKVAMSFANAAICSYCNVSIIVESACWNICA</sequence>
<accession>A0A1D1V212</accession>
<dbReference type="OrthoDB" id="7295497at2759"/>
<dbReference type="PANTHER" id="PTHR24379">
    <property type="entry name" value="KRAB AND ZINC FINGER DOMAIN-CONTAINING"/>
    <property type="match status" value="1"/>
</dbReference>
<comment type="caution">
    <text evidence="8">The sequence shown here is derived from an EMBL/GenBank/DDBJ whole genome shotgun (WGS) entry which is preliminary data.</text>
</comment>
<dbReference type="PROSITE" id="PS50157">
    <property type="entry name" value="ZINC_FINGER_C2H2_2"/>
    <property type="match status" value="1"/>
</dbReference>
<dbReference type="Gene3D" id="3.30.160.60">
    <property type="entry name" value="Classic Zinc Finger"/>
    <property type="match status" value="1"/>
</dbReference>
<dbReference type="InterPro" id="IPR013087">
    <property type="entry name" value="Znf_C2H2_type"/>
</dbReference>
<dbReference type="STRING" id="947166.A0A1D1V212"/>
<evidence type="ECO:0000313" key="9">
    <source>
        <dbReference type="Proteomes" id="UP000186922"/>
    </source>
</evidence>
<evidence type="ECO:0000256" key="3">
    <source>
        <dbReference type="ARBA" id="ARBA00022771"/>
    </source>
</evidence>